<dbReference type="RefSeq" id="WP_243749961.1">
    <property type="nucleotide sequence ID" value="NZ_SNXK01000004.1"/>
</dbReference>
<protein>
    <submittedName>
        <fullName evidence="3">Uncharacterized protein DUF2236</fullName>
    </submittedName>
</protein>
<evidence type="ECO:0000313" key="4">
    <source>
        <dbReference type="Proteomes" id="UP000295087"/>
    </source>
</evidence>
<proteinExistence type="predicted"/>
<dbReference type="PANTHER" id="PTHR36151">
    <property type="entry name" value="BLR2777 PROTEIN"/>
    <property type="match status" value="1"/>
</dbReference>
<gene>
    <name evidence="3" type="ORF">DFR75_104302</name>
</gene>
<dbReference type="GO" id="GO:0016491">
    <property type="term" value="F:oxidoreductase activity"/>
    <property type="evidence" value="ECO:0007669"/>
    <property type="project" value="InterPro"/>
</dbReference>
<evidence type="ECO:0000313" key="3">
    <source>
        <dbReference type="EMBL" id="TDP37950.1"/>
    </source>
</evidence>
<dbReference type="AlphaFoldDB" id="A0A4R6PJS1"/>
<dbReference type="Pfam" id="PF09995">
    <property type="entry name" value="MPAB_Lcp_cat"/>
    <property type="match status" value="1"/>
</dbReference>
<dbReference type="SUPFAM" id="SSF52317">
    <property type="entry name" value="Class I glutamine amidotransferase-like"/>
    <property type="match status" value="1"/>
</dbReference>
<feature type="region of interest" description="Disordered" evidence="1">
    <location>
        <begin position="126"/>
        <end position="145"/>
    </location>
</feature>
<organism evidence="3 4">
    <name type="scientific">Nocardia ignorata</name>
    <dbReference type="NCBI Taxonomy" id="145285"/>
    <lineage>
        <taxon>Bacteria</taxon>
        <taxon>Bacillati</taxon>
        <taxon>Actinomycetota</taxon>
        <taxon>Actinomycetes</taxon>
        <taxon>Mycobacteriales</taxon>
        <taxon>Nocardiaceae</taxon>
        <taxon>Nocardia</taxon>
    </lineage>
</organism>
<name>A0A4R6PJS1_NOCIG</name>
<dbReference type="EMBL" id="SNXK01000004">
    <property type="protein sequence ID" value="TDP37950.1"/>
    <property type="molecule type" value="Genomic_DNA"/>
</dbReference>
<dbReference type="PANTHER" id="PTHR36151:SF3">
    <property type="entry name" value="ER-BOUND OXYGENASE MPAB_MPAB'_RUBBER OXYGENASE CATALYTIC DOMAIN-CONTAINING PROTEIN"/>
    <property type="match status" value="1"/>
</dbReference>
<keyword evidence="4" id="KW-1185">Reference proteome</keyword>
<dbReference type="InterPro" id="IPR018713">
    <property type="entry name" value="MPAB/Lcp_cat_dom"/>
</dbReference>
<dbReference type="Proteomes" id="UP000295087">
    <property type="component" value="Unassembled WGS sequence"/>
</dbReference>
<evidence type="ECO:0000256" key="1">
    <source>
        <dbReference type="SAM" id="MobiDB-lite"/>
    </source>
</evidence>
<comment type="caution">
    <text evidence="3">The sequence shown here is derived from an EMBL/GenBank/DDBJ whole genome shotgun (WGS) entry which is preliminary data.</text>
</comment>
<dbReference type="Gene3D" id="3.40.50.880">
    <property type="match status" value="1"/>
</dbReference>
<dbReference type="InterPro" id="IPR029062">
    <property type="entry name" value="Class_I_gatase-like"/>
</dbReference>
<sequence>MRIAVLCYPGMTALDAIGPYEVLRFMPATSIRFVWHDVGPIVTDSGSLPLVGSICGTERARILQLDIEYDPAPPFDMPRPTETSASIRRAALADQVRLGLSSGMAPRIARSVPLLSWRRAMRRVRRGTTAKPEPAVHDLSRSTSESPLQVLHPPIAAGLVDHVSYRLWWHKQRSVSQMIRLAYTGADARFVIRAAHEHVKGRDNLGRRYHALHPEVFHFQHATYVETLFTAVDMFIRPMSADEHERLYAECCEARAHLAPRAVRCLPVAR</sequence>
<reference evidence="3 4" key="1">
    <citation type="submission" date="2019-03" db="EMBL/GenBank/DDBJ databases">
        <title>Genomic Encyclopedia of Type Strains, Phase IV (KMG-IV): sequencing the most valuable type-strain genomes for metagenomic binning, comparative biology and taxonomic classification.</title>
        <authorList>
            <person name="Goeker M."/>
        </authorList>
    </citation>
    <scope>NUCLEOTIDE SEQUENCE [LARGE SCALE GENOMIC DNA]</scope>
    <source>
        <strain evidence="3 4">DSM 44496</strain>
    </source>
</reference>
<accession>A0A4R6PJS1</accession>
<evidence type="ECO:0000259" key="2">
    <source>
        <dbReference type="Pfam" id="PF09995"/>
    </source>
</evidence>
<feature type="domain" description="ER-bound oxygenase mpaB/mpaB'/Rubber oxygenase catalytic" evidence="2">
    <location>
        <begin position="148"/>
        <end position="254"/>
    </location>
</feature>